<feature type="compositionally biased region" description="Polar residues" evidence="1">
    <location>
        <begin position="81"/>
        <end position="103"/>
    </location>
</feature>
<accession>A7I677</accession>
<dbReference type="EMBL" id="CP000780">
    <property type="protein sequence ID" value="ABS55238.1"/>
    <property type="molecule type" value="Genomic_DNA"/>
</dbReference>
<evidence type="ECO:0000256" key="1">
    <source>
        <dbReference type="SAM" id="MobiDB-lite"/>
    </source>
</evidence>
<dbReference type="HOGENOM" id="CLU_2067803_0_0_2"/>
<feature type="domain" description="Helix-turn-helix" evidence="2">
    <location>
        <begin position="20"/>
        <end position="71"/>
    </location>
</feature>
<dbReference type="SUPFAM" id="SSF46955">
    <property type="entry name" value="Putative DNA-binding domain"/>
    <property type="match status" value="1"/>
</dbReference>
<dbReference type="Proteomes" id="UP000002408">
    <property type="component" value="Chromosome"/>
</dbReference>
<dbReference type="InterPro" id="IPR041657">
    <property type="entry name" value="HTH_17"/>
</dbReference>
<feature type="compositionally biased region" description="Basic and acidic residues" evidence="1">
    <location>
        <begin position="109"/>
        <end position="119"/>
    </location>
</feature>
<dbReference type="NCBIfam" id="TIGR01764">
    <property type="entry name" value="excise"/>
    <property type="match status" value="1"/>
</dbReference>
<evidence type="ECO:0000313" key="3">
    <source>
        <dbReference type="EMBL" id="ABS55238.1"/>
    </source>
</evidence>
<name>A7I677_METB6</name>
<dbReference type="InterPro" id="IPR009061">
    <property type="entry name" value="DNA-bd_dom_put_sf"/>
</dbReference>
<feature type="region of interest" description="Disordered" evidence="1">
    <location>
        <begin position="71"/>
        <end position="129"/>
    </location>
</feature>
<dbReference type="Pfam" id="PF12728">
    <property type="entry name" value="HTH_17"/>
    <property type="match status" value="1"/>
</dbReference>
<protein>
    <submittedName>
        <fullName evidence="3">DNA binding domain, excisionase family</fullName>
    </submittedName>
</protein>
<dbReference type="InterPro" id="IPR010093">
    <property type="entry name" value="SinI_DNA-bd"/>
</dbReference>
<reference evidence="4" key="1">
    <citation type="journal article" date="2015" name="Microbiology">
        <title>Genome of Methanoregula boonei 6A8 reveals adaptations to oligotrophic peatland environments.</title>
        <authorList>
            <person name="Braeuer S."/>
            <person name="Cadillo-Quiroz H."/>
            <person name="Kyrpides N."/>
            <person name="Woyke T."/>
            <person name="Goodwin L."/>
            <person name="Detter C."/>
            <person name="Podell S."/>
            <person name="Yavitt J.B."/>
            <person name="Zinder S.H."/>
        </authorList>
    </citation>
    <scope>NUCLEOTIDE SEQUENCE [LARGE SCALE GENOMIC DNA]</scope>
    <source>
        <strain evidence="4">DSM 21154 / JCM 14090 / 6A8</strain>
    </source>
</reference>
<dbReference type="KEGG" id="mbn:Mboo_0720"/>
<dbReference type="STRING" id="456442.Mboo_0720"/>
<dbReference type="GO" id="GO:0003677">
    <property type="term" value="F:DNA binding"/>
    <property type="evidence" value="ECO:0007669"/>
    <property type="project" value="InterPro"/>
</dbReference>
<evidence type="ECO:0000259" key="2">
    <source>
        <dbReference type="Pfam" id="PF12728"/>
    </source>
</evidence>
<proteinExistence type="predicted"/>
<organism evidence="3 4">
    <name type="scientific">Methanoregula boonei (strain DSM 21154 / JCM 14090 / 6A8)</name>
    <dbReference type="NCBI Taxonomy" id="456442"/>
    <lineage>
        <taxon>Archaea</taxon>
        <taxon>Methanobacteriati</taxon>
        <taxon>Methanobacteriota</taxon>
        <taxon>Stenosarchaea group</taxon>
        <taxon>Methanomicrobia</taxon>
        <taxon>Methanomicrobiales</taxon>
        <taxon>Methanoregulaceae</taxon>
        <taxon>Methanoregula</taxon>
    </lineage>
</organism>
<keyword evidence="4" id="KW-1185">Reference proteome</keyword>
<gene>
    <name evidence="3" type="ordered locus">Mboo_0720</name>
</gene>
<evidence type="ECO:0000313" key="4">
    <source>
        <dbReference type="Proteomes" id="UP000002408"/>
    </source>
</evidence>
<sequence length="129" mass="14260">MIMAIKGIIGNVVMTTDTQFLSTKEVAVILGVHQKTVHIWLRTGRLAGTKISYRAWRISRAALDEFIEKNSNIPQKKGHSASDNAASQSRSQSTNESIPTPTDGNIPEAKMKHYIREIMGETNTPPDNV</sequence>
<dbReference type="eggNOG" id="arCOG03164">
    <property type="taxonomic scope" value="Archaea"/>
</dbReference>
<dbReference type="AlphaFoldDB" id="A7I677"/>